<proteinExistence type="inferred from homology"/>
<name>A0A5J4L4C7_9ZZZZ</name>
<dbReference type="PROSITE" id="PS00856">
    <property type="entry name" value="GUANYLATE_KINASE_1"/>
    <property type="match status" value="1"/>
</dbReference>
<keyword evidence="6" id="KW-0067">ATP-binding</keyword>
<dbReference type="Pfam" id="PF00625">
    <property type="entry name" value="Guanylate_kin"/>
    <property type="match status" value="1"/>
</dbReference>
<accession>A0A5J4L4C7</accession>
<evidence type="ECO:0000256" key="2">
    <source>
        <dbReference type="ARBA" id="ARBA00012961"/>
    </source>
</evidence>
<evidence type="ECO:0000256" key="4">
    <source>
        <dbReference type="ARBA" id="ARBA00022741"/>
    </source>
</evidence>
<dbReference type="PANTHER" id="PTHR23117:SF13">
    <property type="entry name" value="GUANYLATE KINASE"/>
    <property type="match status" value="1"/>
</dbReference>
<dbReference type="PROSITE" id="PS50052">
    <property type="entry name" value="GUANYLATE_KINASE_2"/>
    <property type="match status" value="1"/>
</dbReference>
<evidence type="ECO:0000256" key="1">
    <source>
        <dbReference type="ARBA" id="ARBA00005790"/>
    </source>
</evidence>
<dbReference type="EMBL" id="BLAB01000001">
    <property type="protein sequence ID" value="GER93647.1"/>
    <property type="molecule type" value="Genomic_DNA"/>
</dbReference>
<keyword evidence="5 8" id="KW-0418">Kinase</keyword>
<dbReference type="InterPro" id="IPR020590">
    <property type="entry name" value="Guanylate_kinase_CS"/>
</dbReference>
<dbReference type="InterPro" id="IPR008145">
    <property type="entry name" value="GK/Ca_channel_bsu"/>
</dbReference>
<dbReference type="GO" id="GO:0005524">
    <property type="term" value="F:ATP binding"/>
    <property type="evidence" value="ECO:0007669"/>
    <property type="project" value="UniProtKB-KW"/>
</dbReference>
<keyword evidence="4" id="KW-0547">Nucleotide-binding</keyword>
<protein>
    <recommendedName>
        <fullName evidence="2">guanylate kinase</fullName>
        <ecNumber evidence="2">2.7.4.8</ecNumber>
    </recommendedName>
</protein>
<dbReference type="InterPro" id="IPR017665">
    <property type="entry name" value="Guanylate_kinase"/>
</dbReference>
<feature type="domain" description="Guanylate kinase-like" evidence="7">
    <location>
        <begin position="6"/>
        <end position="184"/>
    </location>
</feature>
<dbReference type="GO" id="GO:0004385">
    <property type="term" value="F:GMP kinase activity"/>
    <property type="evidence" value="ECO:0007669"/>
    <property type="project" value="UniProtKB-EC"/>
</dbReference>
<dbReference type="SUPFAM" id="SSF52540">
    <property type="entry name" value="P-loop containing nucleoside triphosphate hydrolases"/>
    <property type="match status" value="1"/>
</dbReference>
<evidence type="ECO:0000313" key="8">
    <source>
        <dbReference type="EMBL" id="GER93647.1"/>
    </source>
</evidence>
<keyword evidence="3" id="KW-0808">Transferase</keyword>
<dbReference type="Gene3D" id="3.40.50.300">
    <property type="entry name" value="P-loop containing nucleotide triphosphate hydrolases"/>
    <property type="match status" value="1"/>
</dbReference>
<dbReference type="HAMAP" id="MF_00328">
    <property type="entry name" value="Guanylate_kinase"/>
    <property type="match status" value="1"/>
</dbReference>
<dbReference type="Gene3D" id="3.30.63.10">
    <property type="entry name" value="Guanylate Kinase phosphate binding domain"/>
    <property type="match status" value="1"/>
</dbReference>
<dbReference type="AlphaFoldDB" id="A0A5J4L4C7"/>
<evidence type="ECO:0000259" key="7">
    <source>
        <dbReference type="PROSITE" id="PS50052"/>
    </source>
</evidence>
<dbReference type="InterPro" id="IPR027417">
    <property type="entry name" value="P-loop_NTPase"/>
</dbReference>
<dbReference type="InterPro" id="IPR008144">
    <property type="entry name" value="Guanylate_kin-like_dom"/>
</dbReference>
<dbReference type="CDD" id="cd00071">
    <property type="entry name" value="GMPK"/>
    <property type="match status" value="1"/>
</dbReference>
<dbReference type="GO" id="GO:0005829">
    <property type="term" value="C:cytosol"/>
    <property type="evidence" value="ECO:0007669"/>
    <property type="project" value="TreeGrafter"/>
</dbReference>
<comment type="caution">
    <text evidence="8">The sequence shown here is derived from an EMBL/GenBank/DDBJ whole genome shotgun (WGS) entry which is preliminary data.</text>
</comment>
<dbReference type="SMART" id="SM00072">
    <property type="entry name" value="GuKc"/>
    <property type="match status" value="1"/>
</dbReference>
<dbReference type="PANTHER" id="PTHR23117">
    <property type="entry name" value="GUANYLATE KINASE-RELATED"/>
    <property type="match status" value="1"/>
</dbReference>
<reference evidence="8" key="1">
    <citation type="submission" date="2019-10" db="EMBL/GenBank/DDBJ databases">
        <title>Metagenomic sequencing of thiosulfate-disproportionating enrichment culture.</title>
        <authorList>
            <person name="Umezawa K."/>
            <person name="Kojima H."/>
            <person name="Fukui M."/>
        </authorList>
    </citation>
    <scope>NUCLEOTIDE SEQUENCE</scope>
    <source>
        <strain evidence="8">45J</strain>
    </source>
</reference>
<organism evidence="8">
    <name type="scientific">hot springs metagenome</name>
    <dbReference type="NCBI Taxonomy" id="433727"/>
    <lineage>
        <taxon>unclassified sequences</taxon>
        <taxon>metagenomes</taxon>
        <taxon>ecological metagenomes</taxon>
    </lineage>
</organism>
<sequence length="206" mass="23781">MRRKRGNLFVISAPSGAGKTTLCQKLKEIVPDVKFSVSYTTRKPRAGEIDGIHYTFVDEDEFRAMIADGEFVEWAQVHGNFYGTSKRRIENTISEGFDILLDIDVQGARQIREHFSDSILIFILPPSMDELKKRLAGRMSDSPEVIARRLKNAIDEIREYKNYDYVIINDVFDDALEEMVAIIIAERVRTSKIEEAWIKENFIKEE</sequence>
<comment type="similarity">
    <text evidence="1">Belongs to the guanylate kinase family.</text>
</comment>
<evidence type="ECO:0000256" key="5">
    <source>
        <dbReference type="ARBA" id="ARBA00022777"/>
    </source>
</evidence>
<dbReference type="EC" id="2.7.4.8" evidence="2"/>
<evidence type="ECO:0000256" key="3">
    <source>
        <dbReference type="ARBA" id="ARBA00022679"/>
    </source>
</evidence>
<dbReference type="NCBIfam" id="TIGR03263">
    <property type="entry name" value="guanyl_kin"/>
    <property type="match status" value="1"/>
</dbReference>
<evidence type="ECO:0000256" key="6">
    <source>
        <dbReference type="ARBA" id="ARBA00022840"/>
    </source>
</evidence>
<gene>
    <name evidence="8" type="ORF">A45J_1401</name>
</gene>
<dbReference type="FunFam" id="3.30.63.10:FF:000002">
    <property type="entry name" value="Guanylate kinase 1"/>
    <property type="match status" value="1"/>
</dbReference>